<evidence type="ECO:0000313" key="3">
    <source>
        <dbReference type="Proteomes" id="UP000676336"/>
    </source>
</evidence>
<feature type="non-terminal residue" evidence="2">
    <location>
        <position position="229"/>
    </location>
</feature>
<proteinExistence type="predicted"/>
<dbReference type="EMBL" id="CAJOBI010319842">
    <property type="protein sequence ID" value="CAF5183238.1"/>
    <property type="molecule type" value="Genomic_DNA"/>
</dbReference>
<evidence type="ECO:0000256" key="1">
    <source>
        <dbReference type="SAM" id="MobiDB-lite"/>
    </source>
</evidence>
<organism evidence="2 3">
    <name type="scientific">Rotaria magnacalcarata</name>
    <dbReference type="NCBI Taxonomy" id="392030"/>
    <lineage>
        <taxon>Eukaryota</taxon>
        <taxon>Metazoa</taxon>
        <taxon>Spiralia</taxon>
        <taxon>Gnathifera</taxon>
        <taxon>Rotifera</taxon>
        <taxon>Eurotatoria</taxon>
        <taxon>Bdelloidea</taxon>
        <taxon>Philodinida</taxon>
        <taxon>Philodinidae</taxon>
        <taxon>Rotaria</taxon>
    </lineage>
</organism>
<accession>A0A8S3HI20</accession>
<dbReference type="AlphaFoldDB" id="A0A8S3HI20"/>
<dbReference type="Proteomes" id="UP000676336">
    <property type="component" value="Unassembled WGS sequence"/>
</dbReference>
<feature type="region of interest" description="Disordered" evidence="1">
    <location>
        <begin position="1"/>
        <end position="20"/>
    </location>
</feature>
<feature type="region of interest" description="Disordered" evidence="1">
    <location>
        <begin position="45"/>
        <end position="87"/>
    </location>
</feature>
<gene>
    <name evidence="2" type="ORF">SMN809_LOCUS69603</name>
</gene>
<feature type="compositionally biased region" description="Polar residues" evidence="1">
    <location>
        <begin position="48"/>
        <end position="67"/>
    </location>
</feature>
<name>A0A8S3HI20_9BILA</name>
<reference evidence="2" key="1">
    <citation type="submission" date="2021-02" db="EMBL/GenBank/DDBJ databases">
        <authorList>
            <person name="Nowell W R."/>
        </authorList>
    </citation>
    <scope>NUCLEOTIDE SEQUENCE</scope>
</reference>
<evidence type="ECO:0000313" key="2">
    <source>
        <dbReference type="EMBL" id="CAF5183238.1"/>
    </source>
</evidence>
<comment type="caution">
    <text evidence="2">The sequence shown here is derived from an EMBL/GenBank/DDBJ whole genome shotgun (WGS) entry which is preliminary data.</text>
</comment>
<feature type="compositionally biased region" description="Basic and acidic residues" evidence="1">
    <location>
        <begin position="68"/>
        <end position="77"/>
    </location>
</feature>
<feature type="non-terminal residue" evidence="2">
    <location>
        <position position="1"/>
    </location>
</feature>
<sequence length="229" mass="25173">TNGNTVDESSSSHISIGLNRSTRNLTKEQFQTQSEDIVRAASTDAVETKSSVQPSMCSQQKLTTASSLDDRTSESRAGKHTSKPVNRADEVIKLAGKLHNVASELQRAPLRPPEIALHLSDTYHLPIKEPIVKPYPSEIFVGPTSIPFDLQTLLEHLMHGLSPMNKEGPMSGKCIHETDQMKDFLTRNFGFHNIVGKCIVQGVQSFNLEALPSTMDPNTIIYFPCEGSS</sequence>
<protein>
    <submittedName>
        <fullName evidence="2">Uncharacterized protein</fullName>
    </submittedName>
</protein>